<feature type="site" description="Interaction with DNA" evidence="10">
    <location>
        <position position="497"/>
    </location>
</feature>
<organism evidence="14 15">
    <name type="scientific">Anaerotruncus colihominis</name>
    <dbReference type="NCBI Taxonomy" id="169435"/>
    <lineage>
        <taxon>Bacteria</taxon>
        <taxon>Bacillati</taxon>
        <taxon>Bacillota</taxon>
        <taxon>Clostridia</taxon>
        <taxon>Eubacteriales</taxon>
        <taxon>Oscillospiraceae</taxon>
        <taxon>Anaerotruncus</taxon>
    </lineage>
</organism>
<accession>A0A845RHD2</accession>
<dbReference type="InterPro" id="IPR000380">
    <property type="entry name" value="Topo_IA"/>
</dbReference>
<comment type="subunit">
    <text evidence="10">Monomer.</text>
</comment>
<dbReference type="Pfam" id="PF01131">
    <property type="entry name" value="Topoisom_bac"/>
    <property type="match status" value="1"/>
</dbReference>
<proteinExistence type="inferred from homology"/>
<dbReference type="CDD" id="cd03363">
    <property type="entry name" value="TOPRIM_TopoIA_TopoI"/>
    <property type="match status" value="1"/>
</dbReference>
<dbReference type="PROSITE" id="PS50880">
    <property type="entry name" value="TOPRIM"/>
    <property type="match status" value="1"/>
</dbReference>
<name>A0A845RHD2_9FIRM</name>
<evidence type="ECO:0000256" key="8">
    <source>
        <dbReference type="ARBA" id="ARBA00023125"/>
    </source>
</evidence>
<evidence type="ECO:0000256" key="10">
    <source>
        <dbReference type="HAMAP-Rule" id="MF_00952"/>
    </source>
</evidence>
<dbReference type="InterPro" id="IPR028612">
    <property type="entry name" value="Topoisom_1_IA"/>
</dbReference>
<dbReference type="InterPro" id="IPR003602">
    <property type="entry name" value="Topo_IA_DNA-bd_dom"/>
</dbReference>
<evidence type="ECO:0000259" key="13">
    <source>
        <dbReference type="PROSITE" id="PS52039"/>
    </source>
</evidence>
<dbReference type="InterPro" id="IPR034149">
    <property type="entry name" value="TOPRIM_TopoI"/>
</dbReference>
<dbReference type="InterPro" id="IPR013826">
    <property type="entry name" value="Topo_IA_cen_sub3"/>
</dbReference>
<feature type="site" description="Interaction with DNA" evidence="10">
    <location>
        <position position="157"/>
    </location>
</feature>
<dbReference type="Pfam" id="PF01751">
    <property type="entry name" value="Toprim"/>
    <property type="match status" value="1"/>
</dbReference>
<evidence type="ECO:0000313" key="15">
    <source>
        <dbReference type="Proteomes" id="UP000446348"/>
    </source>
</evidence>
<dbReference type="PANTHER" id="PTHR42785:SF1">
    <property type="entry name" value="DNA TOPOISOMERASE"/>
    <property type="match status" value="1"/>
</dbReference>
<sequence>MVCLSNLVIVESPAKAKTIKKYLGKDFEVVASMGHVRDLPKSKFGVDVDHDFAPMYVDIKGKEDLIKDLKKAAKKSDAIFLATDPDREGEAISWHLAQMLGVDMNQPNRVTFNEITKSGVKYGMDHPRTIDVKLVDAQQARRVLDRIVGYKISPFLWRKVRKGLSAGRVQSVAVRIIMDREEEIRAFKQQEYWSIDAKLAAKGHAKKPFPAKLYAIDGKKLELTAIPDEKRAREIVESLDGADYIVSNVKKGVRRKSPAPPFITSTLQQEASRRLGYQSRRTMKVAQELYEGVEIEGIGATGLITYMRTDSLRISDEAAEQAKTYITDTYGKEYLPATRRVFKTKKNAQDAHEAIRPSDPSLTPDRVKKDLTAEQYKLYKLIWERFIASQMANALLDTVAVDIEAANCLFKASGFTVKFDGFTVLYEESKDTDDENTASLPPLEAGNALTLKELTPNQHFTQPPARYTEASLIKTLEENGIGRPSTYAPTITTILARGYVERENKSLKPTALGEVTTKLMEEQFAKIVDVTFTANMEKTLDEVEEGNVDYPKMLSGFYGDFMTTLEQAEKNMDGTRVKVPDEETDIVCELCGRKMVIKTGRFGKFLACPGFPECRNTKKIVKETGGLCPVCGGKVLAKKSKNGKGYYGCEHNPQCQFMTWDKPLSETCPKCGATLFQKTGRGALIHCLKEGCDYARPVKPKKESDE</sequence>
<dbReference type="InterPro" id="IPR013498">
    <property type="entry name" value="Topo_IA_Znf"/>
</dbReference>
<dbReference type="InterPro" id="IPR003601">
    <property type="entry name" value="Topo_IA_2"/>
</dbReference>
<dbReference type="AlphaFoldDB" id="A0A845RHD2"/>
<dbReference type="NCBIfam" id="TIGR01051">
    <property type="entry name" value="topA_bact"/>
    <property type="match status" value="1"/>
</dbReference>
<keyword evidence="8 10" id="KW-0238">DNA-binding</keyword>
<dbReference type="Gene3D" id="2.70.20.10">
    <property type="entry name" value="Topoisomerase I, domain 3"/>
    <property type="match status" value="1"/>
</dbReference>
<dbReference type="GO" id="GO:0005694">
    <property type="term" value="C:chromosome"/>
    <property type="evidence" value="ECO:0007669"/>
    <property type="project" value="InterPro"/>
</dbReference>
<keyword evidence="3" id="KW-0479">Metal-binding</keyword>
<dbReference type="SMART" id="SM00493">
    <property type="entry name" value="TOPRIM"/>
    <property type="match status" value="1"/>
</dbReference>
<evidence type="ECO:0000256" key="4">
    <source>
        <dbReference type="ARBA" id="ARBA00022771"/>
    </source>
</evidence>
<dbReference type="InterPro" id="IPR005733">
    <property type="entry name" value="TopoI_bac-type"/>
</dbReference>
<feature type="region of interest" description="Interaction with DNA" evidence="10">
    <location>
        <begin position="165"/>
        <end position="170"/>
    </location>
</feature>
<feature type="site" description="Interaction with DNA" evidence="10">
    <location>
        <position position="142"/>
    </location>
</feature>
<dbReference type="CDD" id="cd00186">
    <property type="entry name" value="TOP1Ac"/>
    <property type="match status" value="1"/>
</dbReference>
<dbReference type="EMBL" id="QXWZ01000007">
    <property type="protein sequence ID" value="NBI78358.1"/>
    <property type="molecule type" value="Genomic_DNA"/>
</dbReference>
<feature type="domain" description="Topo IA-type catalytic" evidence="13">
    <location>
        <begin position="131"/>
        <end position="565"/>
    </location>
</feature>
<feature type="site" description="Interaction with DNA" evidence="10">
    <location>
        <position position="145"/>
    </location>
</feature>
<dbReference type="GO" id="GO:0003917">
    <property type="term" value="F:DNA topoisomerase type I (single strand cut, ATP-independent) activity"/>
    <property type="evidence" value="ECO:0007669"/>
    <property type="project" value="UniProtKB-UniRule"/>
</dbReference>
<dbReference type="HAMAP" id="MF_00952">
    <property type="entry name" value="Topoisom_1_prok"/>
    <property type="match status" value="1"/>
</dbReference>
<comment type="similarity">
    <text evidence="2 10">Belongs to the type IA topoisomerase family.</text>
</comment>
<feature type="compositionally biased region" description="Basic and acidic residues" evidence="11">
    <location>
        <begin position="347"/>
        <end position="356"/>
    </location>
</feature>
<feature type="active site" description="O-(5'-phospho-DNA)-tyrosine intermediate" evidence="10">
    <location>
        <position position="306"/>
    </location>
</feature>
<feature type="site" description="Interaction with DNA" evidence="10">
    <location>
        <position position="308"/>
    </location>
</feature>
<dbReference type="OrthoDB" id="9804262at2"/>
<protein>
    <recommendedName>
        <fullName evidence="10">DNA topoisomerase 1</fullName>
        <ecNumber evidence="10">5.6.2.1</ecNumber>
    </recommendedName>
    <alternativeName>
        <fullName evidence="10">DNA topoisomerase I</fullName>
    </alternativeName>
</protein>
<dbReference type="GO" id="GO:0006265">
    <property type="term" value="P:DNA topological change"/>
    <property type="evidence" value="ECO:0007669"/>
    <property type="project" value="UniProtKB-UniRule"/>
</dbReference>
<comment type="caution">
    <text evidence="14">The sequence shown here is derived from an EMBL/GenBank/DDBJ whole genome shotgun (WGS) entry which is preliminary data.</text>
</comment>
<dbReference type="EC" id="5.6.2.1" evidence="10"/>
<dbReference type="InterPro" id="IPR013824">
    <property type="entry name" value="Topo_IA_cen_sub1"/>
</dbReference>
<evidence type="ECO:0000256" key="6">
    <source>
        <dbReference type="ARBA" id="ARBA00022842"/>
    </source>
</evidence>
<dbReference type="SUPFAM" id="SSF57783">
    <property type="entry name" value="Zinc beta-ribbon"/>
    <property type="match status" value="1"/>
</dbReference>
<feature type="site" description="Interaction with DNA" evidence="10">
    <location>
        <position position="35"/>
    </location>
</feature>
<feature type="site" description="Interaction with DNA" evidence="10">
    <location>
        <position position="141"/>
    </location>
</feature>
<comment type="catalytic activity">
    <reaction evidence="1 10">
        <text>ATP-independent breakage of single-stranded DNA, followed by passage and rejoining.</text>
        <dbReference type="EC" id="5.6.2.1"/>
    </reaction>
</comment>
<comment type="function">
    <text evidence="10">Releases the supercoiling and torsional tension of DNA, which is introduced during the DNA replication and transcription, by transiently cleaving and rejoining one strand of the DNA duplex. Introduces a single-strand break via transesterification at a target site in duplex DNA. The scissile phosphodiester is attacked by the catalytic tyrosine of the enzyme, resulting in the formation of a DNA-(5'-phosphotyrosyl)-enzyme intermediate and the expulsion of a 3'-OH DNA strand. The free DNA strand then undergoes passage around the unbroken strand, thus removing DNA supercoils. Finally, in the religation step, the DNA 3'-OH attacks the covalent intermediate to expel the active-site tyrosine and restore the DNA phosphodiester backbone.</text>
</comment>
<feature type="site" description="Interaction with DNA" evidence="10">
    <location>
        <position position="150"/>
    </location>
</feature>
<dbReference type="InterPro" id="IPR006171">
    <property type="entry name" value="TOPRIM_dom"/>
</dbReference>
<dbReference type="GO" id="GO:0008270">
    <property type="term" value="F:zinc ion binding"/>
    <property type="evidence" value="ECO:0007669"/>
    <property type="project" value="UniProtKB-KW"/>
</dbReference>
<evidence type="ECO:0000256" key="5">
    <source>
        <dbReference type="ARBA" id="ARBA00022833"/>
    </source>
</evidence>
<dbReference type="SUPFAM" id="SSF56712">
    <property type="entry name" value="Prokaryotic type I DNA topoisomerase"/>
    <property type="match status" value="1"/>
</dbReference>
<dbReference type="Gene3D" id="1.10.290.10">
    <property type="entry name" value="Topoisomerase I, domain 4"/>
    <property type="match status" value="1"/>
</dbReference>
<evidence type="ECO:0000256" key="2">
    <source>
        <dbReference type="ARBA" id="ARBA00009446"/>
    </source>
</evidence>
<feature type="domain" description="Toprim" evidence="12">
    <location>
        <begin position="5"/>
        <end position="115"/>
    </location>
</feature>
<dbReference type="InterPro" id="IPR023406">
    <property type="entry name" value="Topo_IA_AS"/>
</dbReference>
<dbReference type="SMART" id="SM00437">
    <property type="entry name" value="TOP1Ac"/>
    <property type="match status" value="1"/>
</dbReference>
<gene>
    <name evidence="10 14" type="primary">topA</name>
    <name evidence="14" type="ORF">D3Z39_05645</name>
</gene>
<evidence type="ECO:0000256" key="3">
    <source>
        <dbReference type="ARBA" id="ARBA00022723"/>
    </source>
</evidence>
<dbReference type="InterPro" id="IPR013497">
    <property type="entry name" value="Topo_IA_cen"/>
</dbReference>
<evidence type="ECO:0000256" key="1">
    <source>
        <dbReference type="ARBA" id="ARBA00000213"/>
    </source>
</evidence>
<keyword evidence="4" id="KW-0863">Zinc-finger</keyword>
<keyword evidence="9 10" id="KW-0413">Isomerase</keyword>
<reference evidence="14 15" key="1">
    <citation type="submission" date="2018-08" db="EMBL/GenBank/DDBJ databases">
        <title>Murine metabolic-syndrome-specific gut microbial biobank.</title>
        <authorList>
            <person name="Liu C."/>
        </authorList>
    </citation>
    <scope>NUCLEOTIDE SEQUENCE [LARGE SCALE GENOMIC DNA]</scope>
    <source>
        <strain evidence="14 15">X69</strain>
    </source>
</reference>
<dbReference type="PANTHER" id="PTHR42785">
    <property type="entry name" value="DNA TOPOISOMERASE, TYPE IA, CORE"/>
    <property type="match status" value="1"/>
</dbReference>
<dbReference type="PRINTS" id="PR00417">
    <property type="entry name" value="PRTPISMRASEI"/>
</dbReference>
<dbReference type="Proteomes" id="UP000446348">
    <property type="component" value="Unassembled WGS sequence"/>
</dbReference>
<dbReference type="RefSeq" id="WP_160209215.1">
    <property type="nucleotide sequence ID" value="NZ_JAETUF010000016.1"/>
</dbReference>
<evidence type="ECO:0000259" key="12">
    <source>
        <dbReference type="PROSITE" id="PS50880"/>
    </source>
</evidence>
<dbReference type="InterPro" id="IPR023405">
    <property type="entry name" value="Topo_IA_core_domain"/>
</dbReference>
<keyword evidence="7 10" id="KW-0799">Topoisomerase</keyword>
<dbReference type="Gene3D" id="3.30.65.10">
    <property type="entry name" value="Bacterial Topoisomerase I, domain 1"/>
    <property type="match status" value="1"/>
</dbReference>
<dbReference type="GO" id="GO:0003677">
    <property type="term" value="F:DNA binding"/>
    <property type="evidence" value="ECO:0007669"/>
    <property type="project" value="UniProtKB-KW"/>
</dbReference>
<dbReference type="SMART" id="SM00436">
    <property type="entry name" value="TOP1Bc"/>
    <property type="match status" value="1"/>
</dbReference>
<evidence type="ECO:0000256" key="9">
    <source>
        <dbReference type="ARBA" id="ARBA00023235"/>
    </source>
</evidence>
<evidence type="ECO:0000256" key="7">
    <source>
        <dbReference type="ARBA" id="ARBA00023029"/>
    </source>
</evidence>
<dbReference type="InterPro" id="IPR013825">
    <property type="entry name" value="Topo_IA_cen_sub2"/>
</dbReference>
<dbReference type="PROSITE" id="PS52039">
    <property type="entry name" value="TOPO_IA_2"/>
    <property type="match status" value="1"/>
</dbReference>
<dbReference type="Gene3D" id="3.40.50.140">
    <property type="match status" value="1"/>
</dbReference>
<evidence type="ECO:0000313" key="14">
    <source>
        <dbReference type="EMBL" id="NBI78358.1"/>
    </source>
</evidence>
<dbReference type="PROSITE" id="PS00396">
    <property type="entry name" value="TOPO_IA_1"/>
    <property type="match status" value="1"/>
</dbReference>
<feature type="region of interest" description="Disordered" evidence="11">
    <location>
        <begin position="346"/>
        <end position="365"/>
    </location>
</feature>
<keyword evidence="5" id="KW-0862">Zinc</keyword>
<dbReference type="Pfam" id="PF01396">
    <property type="entry name" value="Zn_ribbon_Top1"/>
    <property type="match status" value="3"/>
</dbReference>
<keyword evidence="6" id="KW-0460">Magnesium</keyword>
<evidence type="ECO:0000256" key="11">
    <source>
        <dbReference type="SAM" id="MobiDB-lite"/>
    </source>
</evidence>
<dbReference type="Gene3D" id="1.10.460.10">
    <property type="entry name" value="Topoisomerase I, domain 2"/>
    <property type="match status" value="1"/>
</dbReference>